<dbReference type="Gene3D" id="3.30.497.10">
    <property type="entry name" value="Antithrombin, subunit I, domain 2"/>
    <property type="match status" value="1"/>
</dbReference>
<evidence type="ECO:0000313" key="4">
    <source>
        <dbReference type="EMBL" id="MCW3807265.1"/>
    </source>
</evidence>
<protein>
    <submittedName>
        <fullName evidence="4">Serpin family protein</fullName>
    </submittedName>
</protein>
<dbReference type="InterPro" id="IPR023795">
    <property type="entry name" value="Serpin_CS"/>
</dbReference>
<dbReference type="InterPro" id="IPR036186">
    <property type="entry name" value="Serpin_sf"/>
</dbReference>
<dbReference type="GO" id="GO:0005615">
    <property type="term" value="C:extracellular space"/>
    <property type="evidence" value="ECO:0007669"/>
    <property type="project" value="InterPro"/>
</dbReference>
<evidence type="ECO:0000256" key="2">
    <source>
        <dbReference type="SAM" id="SignalP"/>
    </source>
</evidence>
<proteinExistence type="inferred from homology"/>
<dbReference type="PANTHER" id="PTHR11461:SF211">
    <property type="entry name" value="GH10112P-RELATED"/>
    <property type="match status" value="1"/>
</dbReference>
<reference evidence="4" key="1">
    <citation type="submission" date="2022-10" db="EMBL/GenBank/DDBJ databases">
        <authorList>
            <person name="Yu W.X."/>
        </authorList>
    </citation>
    <scope>NUCLEOTIDE SEQUENCE</scope>
    <source>
        <strain evidence="4">D04</strain>
    </source>
</reference>
<feature type="domain" description="Serpin" evidence="3">
    <location>
        <begin position="54"/>
        <end position="411"/>
    </location>
</feature>
<dbReference type="PANTHER" id="PTHR11461">
    <property type="entry name" value="SERINE PROTEASE INHIBITOR, SERPIN"/>
    <property type="match status" value="1"/>
</dbReference>
<dbReference type="InterPro" id="IPR042178">
    <property type="entry name" value="Serpin_sf_1"/>
</dbReference>
<evidence type="ECO:0000313" key="5">
    <source>
        <dbReference type="Proteomes" id="UP001207408"/>
    </source>
</evidence>
<accession>A0AAE3SM79</accession>
<dbReference type="Pfam" id="PF00079">
    <property type="entry name" value="Serpin"/>
    <property type="match status" value="1"/>
</dbReference>
<evidence type="ECO:0000256" key="1">
    <source>
        <dbReference type="RuleBase" id="RU000411"/>
    </source>
</evidence>
<keyword evidence="2" id="KW-0732">Signal</keyword>
<dbReference type="PROSITE" id="PS00284">
    <property type="entry name" value="SERPIN"/>
    <property type="match status" value="1"/>
</dbReference>
<dbReference type="AlphaFoldDB" id="A0AAE3SM79"/>
<sequence>MKQTMRSLLKVFCLLLILMSCANTGESPENTPYEPINFDLKTASVIESSNNFGFELCKLLLQGVESNENVLISAMSVSQALCMARNGANGQTKNEITEVLAFDETLEGDINISQKKITEALGRADNQVDINVANSIWYRNDFSIIPEFIQNNVEYYNAEVSALDFSLSEEAKRIINNWVDNKTEGKIQEIVDEVTPDHVMFLINAIYFYGEWKNRFDKGDTQQLLFNKENGTDVKCDMMHQTATFSVYQDENLQMIELPYGNGHFNMVVLLPAEGNNVENIISSLDEDLWSEWINKLVSREVSLFLPKFKFECEYELKDYLKEMGMPSAFSGAADFSGITQDASITISKVKHKTFIEVDEKGTEAAAVTSVEMELTSMPNEYVFNANKPFVFAIFEKDTNTILFLGKLMNP</sequence>
<dbReference type="InterPro" id="IPR023796">
    <property type="entry name" value="Serpin_dom"/>
</dbReference>
<comment type="similarity">
    <text evidence="1">Belongs to the serpin family.</text>
</comment>
<feature type="chain" id="PRO_5042077946" evidence="2">
    <location>
        <begin position="23"/>
        <end position="411"/>
    </location>
</feature>
<dbReference type="RefSeq" id="WP_301201498.1">
    <property type="nucleotide sequence ID" value="NZ_JAPDPI010000041.1"/>
</dbReference>
<dbReference type="SUPFAM" id="SSF56574">
    <property type="entry name" value="Serpins"/>
    <property type="match status" value="1"/>
</dbReference>
<dbReference type="InterPro" id="IPR042185">
    <property type="entry name" value="Serpin_sf_2"/>
</dbReference>
<dbReference type="Proteomes" id="UP001207408">
    <property type="component" value="Unassembled WGS sequence"/>
</dbReference>
<dbReference type="EMBL" id="JAPDPI010000041">
    <property type="protein sequence ID" value="MCW3807265.1"/>
    <property type="molecule type" value="Genomic_DNA"/>
</dbReference>
<dbReference type="InterPro" id="IPR000215">
    <property type="entry name" value="Serpin_fam"/>
</dbReference>
<organism evidence="4 5">
    <name type="scientific">Plebeiibacterium marinum</name>
    <dbReference type="NCBI Taxonomy" id="2992111"/>
    <lineage>
        <taxon>Bacteria</taxon>
        <taxon>Pseudomonadati</taxon>
        <taxon>Bacteroidota</taxon>
        <taxon>Bacteroidia</taxon>
        <taxon>Marinilabiliales</taxon>
        <taxon>Marinilabiliaceae</taxon>
        <taxon>Plebeiibacterium</taxon>
    </lineage>
</organism>
<comment type="caution">
    <text evidence="4">The sequence shown here is derived from an EMBL/GenBank/DDBJ whole genome shotgun (WGS) entry which is preliminary data.</text>
</comment>
<dbReference type="CDD" id="cd19588">
    <property type="entry name" value="serpin_miropin-like"/>
    <property type="match status" value="1"/>
</dbReference>
<dbReference type="SMART" id="SM00093">
    <property type="entry name" value="SERPIN"/>
    <property type="match status" value="1"/>
</dbReference>
<name>A0AAE3SM79_9BACT</name>
<dbReference type="Gene3D" id="2.30.39.10">
    <property type="entry name" value="Alpha-1-antitrypsin, domain 1"/>
    <property type="match status" value="1"/>
</dbReference>
<keyword evidence="5" id="KW-1185">Reference proteome</keyword>
<feature type="signal peptide" evidence="2">
    <location>
        <begin position="1"/>
        <end position="22"/>
    </location>
</feature>
<gene>
    <name evidence="4" type="ORF">OM074_16630</name>
</gene>
<dbReference type="PROSITE" id="PS51257">
    <property type="entry name" value="PROKAR_LIPOPROTEIN"/>
    <property type="match status" value="1"/>
</dbReference>
<dbReference type="GO" id="GO:0004867">
    <property type="term" value="F:serine-type endopeptidase inhibitor activity"/>
    <property type="evidence" value="ECO:0007669"/>
    <property type="project" value="InterPro"/>
</dbReference>
<evidence type="ECO:0000259" key="3">
    <source>
        <dbReference type="SMART" id="SM00093"/>
    </source>
</evidence>